<feature type="region of interest" description="Disordered" evidence="1">
    <location>
        <begin position="1"/>
        <end position="246"/>
    </location>
</feature>
<gene>
    <name evidence="3" type="ORF">FNF27_03858</name>
</gene>
<dbReference type="Gene3D" id="3.90.70.200">
    <property type="entry name" value="Plus-3 domain"/>
    <property type="match status" value="1"/>
</dbReference>
<comment type="caution">
    <text evidence="3">The sequence shown here is derived from an EMBL/GenBank/DDBJ whole genome shotgun (WGS) entry which is preliminary data.</text>
</comment>
<dbReference type="Pfam" id="PF03126">
    <property type="entry name" value="Plus-3"/>
    <property type="match status" value="1"/>
</dbReference>
<dbReference type="SUPFAM" id="SSF159042">
    <property type="entry name" value="Plus3-like"/>
    <property type="match status" value="1"/>
</dbReference>
<dbReference type="AlphaFoldDB" id="A0A5A8EA98"/>
<feature type="compositionally biased region" description="Acidic residues" evidence="1">
    <location>
        <begin position="55"/>
        <end position="69"/>
    </location>
</feature>
<evidence type="ECO:0000313" key="4">
    <source>
        <dbReference type="Proteomes" id="UP000322899"/>
    </source>
</evidence>
<feature type="compositionally biased region" description="Low complexity" evidence="1">
    <location>
        <begin position="702"/>
        <end position="712"/>
    </location>
</feature>
<feature type="compositionally biased region" description="Basic and acidic residues" evidence="1">
    <location>
        <begin position="76"/>
        <end position="112"/>
    </location>
</feature>
<protein>
    <recommendedName>
        <fullName evidence="2">Plus3 domain-containing protein</fullName>
    </recommendedName>
</protein>
<dbReference type="GO" id="GO:0003677">
    <property type="term" value="F:DNA binding"/>
    <property type="evidence" value="ECO:0007669"/>
    <property type="project" value="InterPro"/>
</dbReference>
<dbReference type="Proteomes" id="UP000322899">
    <property type="component" value="Unassembled WGS sequence"/>
</dbReference>
<evidence type="ECO:0000259" key="2">
    <source>
        <dbReference type="PROSITE" id="PS51360"/>
    </source>
</evidence>
<dbReference type="PROSITE" id="PS51360">
    <property type="entry name" value="PLUS3"/>
    <property type="match status" value="1"/>
</dbReference>
<proteinExistence type="predicted"/>
<name>A0A5A8EA98_CAFRO</name>
<dbReference type="InterPro" id="IPR036128">
    <property type="entry name" value="Plus3-like_sf"/>
</dbReference>
<reference evidence="3 4" key="1">
    <citation type="submission" date="2019-07" db="EMBL/GenBank/DDBJ databases">
        <title>Genomes of Cafeteria roenbergensis.</title>
        <authorList>
            <person name="Fischer M.G."/>
            <person name="Hackl T."/>
            <person name="Roman M."/>
        </authorList>
    </citation>
    <scope>NUCLEOTIDE SEQUENCE [LARGE SCALE GENOMIC DNA]</scope>
    <source>
        <strain evidence="3 4">E4-10P</strain>
    </source>
</reference>
<accession>A0A5A8EA98</accession>
<evidence type="ECO:0000256" key="1">
    <source>
        <dbReference type="SAM" id="MobiDB-lite"/>
    </source>
</evidence>
<feature type="region of interest" description="Disordered" evidence="1">
    <location>
        <begin position="667"/>
        <end position="715"/>
    </location>
</feature>
<sequence>MDGSGKRPRSEPNEAGAPAKRAAPSIFDEEGADSDSSGLDGGGSDAGSSIASFDDGYDSDLMGDDDDREMLEQMQEMDREALLAQRHDERERGRELVQVRRQQQEMRRRREQAQAGAAGSKGRKLRRAGDARGAAKPAGVKGKTLRQGARRSRRSRHGDDDDDDDDEEGAGEEEDDDDDEMSSDEELPEFAAGVREADDDDDEDSDFEGAAAGGARGGGKAKGKRAGRPAPSTADIWGDDEDLYGGAEDEAAFDDDERDSGGGLMAGAAVEVSDAVMARLEAEAGEEQREALTLSVVNGCRAKRDFIAASFHEPWFKRAVCGLPVRVYLGTTSTGAERYRLGRIAEVVRFGKPYTLTLPQADAGAVATSRAGAARVKTDRCLLVYVAHKDEGKPFPISRVSNGRVTSSELVEYLSHLRGQSREAPRPAWLRRKAEQVRKLATEHEYTPAEVEALLAQRREAVDPAAVRNIAILRSDTQRRIDVVQAQLYQKLSALATDKTQVRLPATPRDSAAALKRALAAIADEDKAAAAAAVAAADKETARLSTMLATIDRETARRQREVSERDAAALRSTKLNSFVSKRNADRRLAGVRRAKEGRRSQQQRVAARAAELVKLTGMDYEDAMRQARTEAQDPIKRREAIAEPIWKVKSAAEAEQDRLGREEKRLAELQGKGKASAAEEAEPKAAEPKAAAPEAEAEAKAEAAPAPAAATSEADKLLAASTGSARRTKGLDGAAAKLDADTVLRSIIGDKADAGAAGAAGAAAASGAAGAAAASGGGKLSLSEVLRRRRLAKAKA</sequence>
<dbReference type="InterPro" id="IPR004343">
    <property type="entry name" value="Plus-3_dom"/>
</dbReference>
<feature type="compositionally biased region" description="Acidic residues" evidence="1">
    <location>
        <begin position="237"/>
        <end position="246"/>
    </location>
</feature>
<dbReference type="OrthoDB" id="10438130at2759"/>
<feature type="compositionally biased region" description="Acidic residues" evidence="1">
    <location>
        <begin position="197"/>
        <end position="207"/>
    </location>
</feature>
<organism evidence="3 4">
    <name type="scientific">Cafeteria roenbergensis</name>
    <name type="common">Marine flagellate</name>
    <dbReference type="NCBI Taxonomy" id="33653"/>
    <lineage>
        <taxon>Eukaryota</taxon>
        <taxon>Sar</taxon>
        <taxon>Stramenopiles</taxon>
        <taxon>Bigyra</taxon>
        <taxon>Opalozoa</taxon>
        <taxon>Bicosoecida</taxon>
        <taxon>Cafeteriaceae</taxon>
        <taxon>Cafeteria</taxon>
    </lineage>
</organism>
<feature type="compositionally biased region" description="Basic and acidic residues" evidence="1">
    <location>
        <begin position="1"/>
        <end position="12"/>
    </location>
</feature>
<feature type="domain" description="Plus3" evidence="2">
    <location>
        <begin position="291"/>
        <end position="442"/>
    </location>
</feature>
<evidence type="ECO:0000313" key="3">
    <source>
        <dbReference type="EMBL" id="KAA0174735.1"/>
    </source>
</evidence>
<feature type="compositionally biased region" description="Acidic residues" evidence="1">
    <location>
        <begin position="160"/>
        <end position="188"/>
    </location>
</feature>
<dbReference type="EMBL" id="VLTO01000020">
    <property type="protein sequence ID" value="KAA0174735.1"/>
    <property type="molecule type" value="Genomic_DNA"/>
</dbReference>